<dbReference type="PROSITE" id="PS51257">
    <property type="entry name" value="PROKAR_LIPOPROTEIN"/>
    <property type="match status" value="1"/>
</dbReference>
<evidence type="ECO:0000256" key="1">
    <source>
        <dbReference type="ARBA" id="ARBA00004418"/>
    </source>
</evidence>
<dbReference type="PANTHER" id="PTHR43649">
    <property type="entry name" value="ARABINOSE-BINDING PROTEIN-RELATED"/>
    <property type="match status" value="1"/>
</dbReference>
<dbReference type="InterPro" id="IPR006059">
    <property type="entry name" value="SBP"/>
</dbReference>
<dbReference type="RefSeq" id="WP_109722336.1">
    <property type="nucleotide sequence ID" value="NZ_MSZV01000006.1"/>
</dbReference>
<comment type="caution">
    <text evidence="5">The sequence shown here is derived from an EMBL/GenBank/DDBJ whole genome shotgun (WGS) entry which is preliminary data.</text>
</comment>
<reference evidence="5 6" key="1">
    <citation type="submission" date="2018-05" db="EMBL/GenBank/DDBJ databases">
        <title>Genomic Encyclopedia of Type Strains, Phase IV (KMG-IV): sequencing the most valuable type-strain genomes for metagenomic binning, comparative biology and taxonomic classification.</title>
        <authorList>
            <person name="Goeker M."/>
        </authorList>
    </citation>
    <scope>NUCLEOTIDE SEQUENCE [LARGE SCALE GENOMIC DNA]</scope>
    <source>
        <strain evidence="5 6">DSM 14263</strain>
    </source>
</reference>
<evidence type="ECO:0000256" key="2">
    <source>
        <dbReference type="ARBA" id="ARBA00008520"/>
    </source>
</evidence>
<name>A0A316IJ12_9GAMM</name>
<sequence length="437" mass="48437">MSRRGGQRGRAGRGARPAGRLLALALAVALLGGCAGKERRDELVFWTIGREGEAVAALLPGFERAHPGIRVRLQQLPLTAAHQKLLTAFAGGSTPDLSQLGNTWLPELVALDALAPLDARVAASAVVRPADYFPSIWATNVFDGRLYGVPWYVDTRLLFYRADLLRAAGFDHPPRDWAEWRRMLAALSDPARRTYGILLPTNEYEQLMSLALQQPEPLLRDGGRYGNFGSAGFKRALAFYVDTFRLRQAPAISNVEAGNPWFEFGRGVYAFYFSGPWNIGEFRQRLPAAAQDEWSTAPLPGPGGPGAGAAGGSSLVVFRASRHQDEAWALIEYLSRPEVQQRFYALLGDMPPRRSSWAGGALRDDPKARAFREQLERVKPTPPVPEWERIANEMQLVAAQAIAGEYTVDQAAAELDRRVDRILAKRRWVLDRQEARR</sequence>
<dbReference type="PANTHER" id="PTHR43649:SF34">
    <property type="entry name" value="ABC TRANSPORTER PERIPLASMIC-BINDING PROTEIN YCJN-RELATED"/>
    <property type="match status" value="1"/>
</dbReference>
<comment type="subcellular location">
    <subcellularLocation>
        <location evidence="1">Periplasm</location>
    </subcellularLocation>
</comment>
<dbReference type="SUPFAM" id="SSF53850">
    <property type="entry name" value="Periplasmic binding protein-like II"/>
    <property type="match status" value="1"/>
</dbReference>
<dbReference type="Proteomes" id="UP000245812">
    <property type="component" value="Unassembled WGS sequence"/>
</dbReference>
<accession>A0A316IJ12</accession>
<dbReference type="Pfam" id="PF01547">
    <property type="entry name" value="SBP_bac_1"/>
    <property type="match status" value="1"/>
</dbReference>
<evidence type="ECO:0000313" key="6">
    <source>
        <dbReference type="Proteomes" id="UP000245812"/>
    </source>
</evidence>
<dbReference type="InterPro" id="IPR050490">
    <property type="entry name" value="Bact_solute-bd_prot1"/>
</dbReference>
<keyword evidence="4" id="KW-0732">Signal</keyword>
<comment type="similarity">
    <text evidence="2">Belongs to the bacterial solute-binding protein 1 family.</text>
</comment>
<evidence type="ECO:0000256" key="3">
    <source>
        <dbReference type="ARBA" id="ARBA00022448"/>
    </source>
</evidence>
<dbReference type="Gene3D" id="3.40.190.10">
    <property type="entry name" value="Periplasmic binding protein-like II"/>
    <property type="match status" value="2"/>
</dbReference>
<protein>
    <submittedName>
        <fullName evidence="5">Carbohydrate ABC transporter substrate-binding protein (CUT1 family)</fullName>
    </submittedName>
</protein>
<proteinExistence type="inferred from homology"/>
<dbReference type="GO" id="GO:0042597">
    <property type="term" value="C:periplasmic space"/>
    <property type="evidence" value="ECO:0007669"/>
    <property type="project" value="UniProtKB-SubCell"/>
</dbReference>
<keyword evidence="3" id="KW-0813">Transport</keyword>
<organism evidence="5 6">
    <name type="scientific">Fulvimonas soli</name>
    <dbReference type="NCBI Taxonomy" id="155197"/>
    <lineage>
        <taxon>Bacteria</taxon>
        <taxon>Pseudomonadati</taxon>
        <taxon>Pseudomonadota</taxon>
        <taxon>Gammaproteobacteria</taxon>
        <taxon>Lysobacterales</taxon>
        <taxon>Rhodanobacteraceae</taxon>
        <taxon>Fulvimonas</taxon>
    </lineage>
</organism>
<evidence type="ECO:0000313" key="5">
    <source>
        <dbReference type="EMBL" id="PWK92504.1"/>
    </source>
</evidence>
<dbReference type="OrthoDB" id="9808332at2"/>
<dbReference type="EMBL" id="QGHC01000002">
    <property type="protein sequence ID" value="PWK92504.1"/>
    <property type="molecule type" value="Genomic_DNA"/>
</dbReference>
<gene>
    <name evidence="5" type="ORF">C7456_102239</name>
</gene>
<evidence type="ECO:0000256" key="4">
    <source>
        <dbReference type="ARBA" id="ARBA00022729"/>
    </source>
</evidence>
<dbReference type="AlphaFoldDB" id="A0A316IJ12"/>
<keyword evidence="6" id="KW-1185">Reference proteome</keyword>